<evidence type="ECO:0000313" key="2">
    <source>
        <dbReference type="Proteomes" id="UP001420932"/>
    </source>
</evidence>
<dbReference type="EMBL" id="JBBNAF010000008">
    <property type="protein sequence ID" value="KAK9121410.1"/>
    <property type="molecule type" value="Genomic_DNA"/>
</dbReference>
<accession>A0AAP0IUH1</accession>
<protein>
    <submittedName>
        <fullName evidence="1">Uncharacterized protein</fullName>
    </submittedName>
</protein>
<keyword evidence="2" id="KW-1185">Reference proteome</keyword>
<dbReference type="Proteomes" id="UP001420932">
    <property type="component" value="Unassembled WGS sequence"/>
</dbReference>
<name>A0AAP0IUH1_9MAGN</name>
<gene>
    <name evidence="1" type="ORF">Syun_019027</name>
</gene>
<evidence type="ECO:0000313" key="1">
    <source>
        <dbReference type="EMBL" id="KAK9121410.1"/>
    </source>
</evidence>
<organism evidence="1 2">
    <name type="scientific">Stephania yunnanensis</name>
    <dbReference type="NCBI Taxonomy" id="152371"/>
    <lineage>
        <taxon>Eukaryota</taxon>
        <taxon>Viridiplantae</taxon>
        <taxon>Streptophyta</taxon>
        <taxon>Embryophyta</taxon>
        <taxon>Tracheophyta</taxon>
        <taxon>Spermatophyta</taxon>
        <taxon>Magnoliopsida</taxon>
        <taxon>Ranunculales</taxon>
        <taxon>Menispermaceae</taxon>
        <taxon>Menispermoideae</taxon>
        <taxon>Cissampelideae</taxon>
        <taxon>Stephania</taxon>
    </lineage>
</organism>
<sequence length="55" mass="5843">MDSRQLMETVGADDSGESTAVVVNNATLSMLGTAVVGHKEGRKNKKDQFGFVESV</sequence>
<reference evidence="1 2" key="1">
    <citation type="submission" date="2024-01" db="EMBL/GenBank/DDBJ databases">
        <title>Genome assemblies of Stephania.</title>
        <authorList>
            <person name="Yang L."/>
        </authorList>
    </citation>
    <scope>NUCLEOTIDE SEQUENCE [LARGE SCALE GENOMIC DNA]</scope>
    <source>
        <strain evidence="1">YNDBR</strain>
        <tissue evidence="1">Leaf</tissue>
    </source>
</reference>
<comment type="caution">
    <text evidence="1">The sequence shown here is derived from an EMBL/GenBank/DDBJ whole genome shotgun (WGS) entry which is preliminary data.</text>
</comment>
<proteinExistence type="predicted"/>
<dbReference type="AlphaFoldDB" id="A0AAP0IUH1"/>